<evidence type="ECO:0000313" key="4">
    <source>
        <dbReference type="EMBL" id="TBU34256.1"/>
    </source>
</evidence>
<dbReference type="Pfam" id="PF20153">
    <property type="entry name" value="DUF6535"/>
    <property type="match status" value="1"/>
</dbReference>
<dbReference type="AlphaFoldDB" id="A0A4Q9N5W5"/>
<reference evidence="4" key="1">
    <citation type="submission" date="2019-01" db="EMBL/GenBank/DDBJ databases">
        <title>Draft genome sequences of three monokaryotic isolates of the white-rot basidiomycete fungus Dichomitus squalens.</title>
        <authorList>
            <consortium name="DOE Joint Genome Institute"/>
            <person name="Lopez S.C."/>
            <person name="Andreopoulos B."/>
            <person name="Pangilinan J."/>
            <person name="Lipzen A."/>
            <person name="Riley R."/>
            <person name="Ahrendt S."/>
            <person name="Ng V."/>
            <person name="Barry K."/>
            <person name="Daum C."/>
            <person name="Grigoriev I.V."/>
            <person name="Hilden K.S."/>
            <person name="Makela M.R."/>
            <person name="de Vries R.P."/>
        </authorList>
    </citation>
    <scope>NUCLEOTIDE SEQUENCE [LARGE SCALE GENOMIC DNA]</scope>
    <source>
        <strain evidence="4">OM18370.1</strain>
    </source>
</reference>
<feature type="transmembrane region" description="Helical" evidence="2">
    <location>
        <begin position="198"/>
        <end position="225"/>
    </location>
</feature>
<evidence type="ECO:0000256" key="2">
    <source>
        <dbReference type="SAM" id="Phobius"/>
    </source>
</evidence>
<name>A0A4Q9N5W5_9APHY</name>
<protein>
    <recommendedName>
        <fullName evidence="3">DUF6535 domain-containing protein</fullName>
    </recommendedName>
</protein>
<organism evidence="4">
    <name type="scientific">Dichomitus squalens</name>
    <dbReference type="NCBI Taxonomy" id="114155"/>
    <lineage>
        <taxon>Eukaryota</taxon>
        <taxon>Fungi</taxon>
        <taxon>Dikarya</taxon>
        <taxon>Basidiomycota</taxon>
        <taxon>Agaricomycotina</taxon>
        <taxon>Agaricomycetes</taxon>
        <taxon>Polyporales</taxon>
        <taxon>Polyporaceae</taxon>
        <taxon>Dichomitus</taxon>
    </lineage>
</organism>
<feature type="compositionally biased region" description="Polar residues" evidence="1">
    <location>
        <begin position="10"/>
        <end position="19"/>
    </location>
</feature>
<keyword evidence="2" id="KW-1133">Transmembrane helix</keyword>
<evidence type="ECO:0000259" key="3">
    <source>
        <dbReference type="Pfam" id="PF20153"/>
    </source>
</evidence>
<keyword evidence="2" id="KW-0812">Transmembrane</keyword>
<keyword evidence="2" id="KW-0472">Membrane</keyword>
<dbReference type="EMBL" id="ML143389">
    <property type="protein sequence ID" value="TBU34256.1"/>
    <property type="molecule type" value="Genomic_DNA"/>
</dbReference>
<feature type="domain" description="DUF6535" evidence="3">
    <location>
        <begin position="42"/>
        <end position="226"/>
    </location>
</feature>
<feature type="transmembrane region" description="Helical" evidence="2">
    <location>
        <begin position="231"/>
        <end position="252"/>
    </location>
</feature>
<sequence length="642" mass="71645">MGNLDGANGDCSSPDSWSFPTREGLRKELQEEFTEEQKAQVWHSAAEALKDYHDNLVERWQKETDVLLVFAGLLSGVLTTFNVQIYQLLQPGPNDATLAVLEQISKQLDGFSFNGQFLNSSQPARPLNQIQPPFVPAATAVWMNTLWFASLICSLASASIALIVKQWLNGLTVGLSGTSRESARLRQYRLNGLLRWRVGAIVFIPSLLLHIALVFFFTGLLILLWTLHPTVAVFASAFVGALVIFQLVVTILPTIRWDCCYRSPQAAGARSIRRLTQYRFRCLATLDLWARRLEETPSWRGRERSDILHATGELDRSIAVMPYTTTLSTHYLETLHVVLSDLPREQITLCFEDIFGAWEGQWGKSAWRHTHSVRKEFLVRPVLTALRHLLAIDSEKLSPEMYVQWTAHSKSLLERFLPNVPFPDVELCTSTFSLVAGGRGDVAELALSRLEHQLAMYQARGARVKMCTSGVEDVDQAELRNFDSLLSWIKAARGVARCLESALSEYAPSSGAETNLVCHRGKYVLSRFATTIQGLDRKAVGCSMSAEEREAGQFVHSFSYGICLIVTPLLGLCEQDAKYDVVSEEAIGNLESGWLAVKNMHPYVGIAVTRRRLKRNLGTANDKLDRGFAALREALGLLKTAS</sequence>
<accession>A0A4Q9N5W5</accession>
<dbReference type="InterPro" id="IPR045338">
    <property type="entry name" value="DUF6535"/>
</dbReference>
<evidence type="ECO:0000256" key="1">
    <source>
        <dbReference type="SAM" id="MobiDB-lite"/>
    </source>
</evidence>
<feature type="region of interest" description="Disordered" evidence="1">
    <location>
        <begin position="1"/>
        <end position="21"/>
    </location>
</feature>
<proteinExistence type="predicted"/>
<feature type="transmembrane region" description="Helical" evidence="2">
    <location>
        <begin position="66"/>
        <end position="86"/>
    </location>
</feature>
<dbReference type="OrthoDB" id="2742918at2759"/>
<dbReference type="Proteomes" id="UP000292957">
    <property type="component" value="Unassembled WGS sequence"/>
</dbReference>
<gene>
    <name evidence="4" type="ORF">BD311DRAFT_802612</name>
</gene>
<feature type="transmembrane region" description="Helical" evidence="2">
    <location>
        <begin position="146"/>
        <end position="164"/>
    </location>
</feature>